<comment type="caution">
    <text evidence="1">The sequence shown here is derived from an EMBL/GenBank/DDBJ whole genome shotgun (WGS) entry which is preliminary data.</text>
</comment>
<proteinExistence type="predicted"/>
<dbReference type="EMBL" id="SMRU01000029">
    <property type="protein sequence ID" value="TDF91538.1"/>
    <property type="molecule type" value="Genomic_DNA"/>
</dbReference>
<reference evidence="1 2" key="1">
    <citation type="submission" date="2019-03" db="EMBL/GenBank/DDBJ databases">
        <title>Whole genome sequence of Arthrobacter sp JH1-1.</title>
        <authorList>
            <person name="Trinh H.N."/>
        </authorList>
    </citation>
    <scope>NUCLEOTIDE SEQUENCE [LARGE SCALE GENOMIC DNA]</scope>
    <source>
        <strain evidence="1 2">JH1-1</strain>
    </source>
</reference>
<evidence type="ECO:0000313" key="1">
    <source>
        <dbReference type="EMBL" id="TDF91538.1"/>
    </source>
</evidence>
<keyword evidence="2" id="KW-1185">Reference proteome</keyword>
<protein>
    <submittedName>
        <fullName evidence="1">Uncharacterized protein</fullName>
    </submittedName>
</protein>
<name>A0A4R5KAP1_9MICC</name>
<organism evidence="1 2">
    <name type="scientific">Arthrobacter terricola</name>
    <dbReference type="NCBI Taxonomy" id="2547396"/>
    <lineage>
        <taxon>Bacteria</taxon>
        <taxon>Bacillati</taxon>
        <taxon>Actinomycetota</taxon>
        <taxon>Actinomycetes</taxon>
        <taxon>Micrococcales</taxon>
        <taxon>Micrococcaceae</taxon>
        <taxon>Arthrobacter</taxon>
    </lineage>
</organism>
<dbReference type="AlphaFoldDB" id="A0A4R5KAP1"/>
<dbReference type="RefSeq" id="WP_133206126.1">
    <property type="nucleotide sequence ID" value="NZ_SMRU01000029.1"/>
</dbReference>
<gene>
    <name evidence="1" type="ORF">E1809_20645</name>
</gene>
<accession>A0A4R5KAP1</accession>
<dbReference type="OrthoDB" id="9930492at2"/>
<dbReference type="Proteomes" id="UP000295511">
    <property type="component" value="Unassembled WGS sequence"/>
</dbReference>
<evidence type="ECO:0000313" key="2">
    <source>
        <dbReference type="Proteomes" id="UP000295511"/>
    </source>
</evidence>
<sequence length="64" mass="7027">MPAVSAVPVKGGNSAAIQMLYGSRNVQFVGTIWCTKGWWIFTKTTPQYFSKTVYVPGTATRVNL</sequence>